<proteinExistence type="predicted"/>
<gene>
    <name evidence="1" type="ORF">CLHOM_09310</name>
</gene>
<dbReference type="RefSeq" id="WP_052220512.1">
    <property type="nucleotide sequence ID" value="NZ_LHUR01000012.1"/>
</dbReference>
<evidence type="ECO:0008006" key="3">
    <source>
        <dbReference type="Google" id="ProtNLM"/>
    </source>
</evidence>
<accession>A0A0L6ZDD0</accession>
<keyword evidence="2" id="KW-1185">Reference proteome</keyword>
<name>A0A0L6ZDD0_9CLOT</name>
<dbReference type="STRING" id="36844.SAMN04488501_10368"/>
<protein>
    <recommendedName>
        <fullName evidence="3">Flagellar hook-length control protein FliK</fullName>
    </recommendedName>
</protein>
<dbReference type="AlphaFoldDB" id="A0A0L6ZDD0"/>
<sequence length="537" mass="61731">MAGIWNVNSAYNLDSKQVQKKLSFVLGDKFSARIVNLDKLTSEAILKLLDGWQFSAQIKQPIDSVPEGLIKFQVDGYENGKLIIKLLGNTEETEKENILTDTLEEQGLKVKKDDYAILERMIKHRMPLSKDNISMIKSLLDFQEKISKNPSEENGFIFKYLENKQISPDSEAGQKIFNQLKGFFSQFKNLSFDALLTLTENEISLTEENIKSFNNINNNSMHIYKELESLESQLSKDKLSYINLKDIENNINYSNASKETPAKESKEANTTFKSNAYIQGSYVGKDSEIDKKQIIKQLLQVDDKDSQVSENNKDITNKSTDNLKKVEIEAEQEMPRNVNLEKEASVNKIINNKVEISHKIIEQINDKTNEMKEIIKQAIQESNSKGDSYSKVIQGLQEKMNDFKVFNSLSNQYYYLDVPLNINEKQYPCKLIIKDDRKKGKKIDSTNVKFVASVKTVNMGVVDAYIKVSNSNLSLDIKSEEQWVKVIELGKEKIEKKLKELGFITYVRVDKKEKQADLVQCRDFFEDIEFTRINLMV</sequence>
<evidence type="ECO:0000313" key="2">
    <source>
        <dbReference type="Proteomes" id="UP000037043"/>
    </source>
</evidence>
<dbReference type="PATRIC" id="fig|1121318.3.peg.935"/>
<dbReference type="EMBL" id="LHUR01000012">
    <property type="protein sequence ID" value="KOA20788.1"/>
    <property type="molecule type" value="Genomic_DNA"/>
</dbReference>
<organism evidence="1 2">
    <name type="scientific">Clostridium homopropionicum DSM 5847</name>
    <dbReference type="NCBI Taxonomy" id="1121318"/>
    <lineage>
        <taxon>Bacteria</taxon>
        <taxon>Bacillati</taxon>
        <taxon>Bacillota</taxon>
        <taxon>Clostridia</taxon>
        <taxon>Eubacteriales</taxon>
        <taxon>Clostridiaceae</taxon>
        <taxon>Clostridium</taxon>
    </lineage>
</organism>
<dbReference type="Proteomes" id="UP000037043">
    <property type="component" value="Unassembled WGS sequence"/>
</dbReference>
<reference evidence="2" key="1">
    <citation type="submission" date="2015-08" db="EMBL/GenBank/DDBJ databases">
        <title>Genome sequence of the strict anaerobe Clostridium homopropionicum LuHBu1 (DSM 5847T).</title>
        <authorList>
            <person name="Poehlein A."/>
            <person name="Beck M."/>
            <person name="Schiel-Bengelsdorf B."/>
            <person name="Bengelsdorf F.R."/>
            <person name="Daniel R."/>
            <person name="Duerre P."/>
        </authorList>
    </citation>
    <scope>NUCLEOTIDE SEQUENCE [LARGE SCALE GENOMIC DNA]</scope>
    <source>
        <strain evidence="2">DSM 5847</strain>
    </source>
</reference>
<comment type="caution">
    <text evidence="1">The sequence shown here is derived from an EMBL/GenBank/DDBJ whole genome shotgun (WGS) entry which is preliminary data.</text>
</comment>
<evidence type="ECO:0000313" key="1">
    <source>
        <dbReference type="EMBL" id="KOA20788.1"/>
    </source>
</evidence>